<dbReference type="PANTHER" id="PTHR35369:SF2">
    <property type="entry name" value="BLR3025 PROTEIN"/>
    <property type="match status" value="1"/>
</dbReference>
<dbReference type="InterPro" id="IPR001126">
    <property type="entry name" value="UmuC"/>
</dbReference>
<evidence type="ECO:0000256" key="1">
    <source>
        <dbReference type="ARBA" id="ARBA00022763"/>
    </source>
</evidence>
<gene>
    <name evidence="3" type="ORF">SAMN06297229_0003</name>
</gene>
<protein>
    <submittedName>
        <fullName evidence="3">Protein ImuB</fullName>
    </submittedName>
</protein>
<dbReference type="PANTHER" id="PTHR35369">
    <property type="entry name" value="BLR3025 PROTEIN-RELATED"/>
    <property type="match status" value="1"/>
</dbReference>
<keyword evidence="1" id="KW-0227">DNA damage</keyword>
<dbReference type="Pfam" id="PF00817">
    <property type="entry name" value="IMS"/>
    <property type="match status" value="1"/>
</dbReference>
<proteinExistence type="predicted"/>
<accession>A0A1Y6E990</accession>
<keyword evidence="4" id="KW-1185">Reference proteome</keyword>
<dbReference type="OrthoDB" id="5298951at2"/>
<evidence type="ECO:0000259" key="2">
    <source>
        <dbReference type="Pfam" id="PF00817"/>
    </source>
</evidence>
<dbReference type="CDD" id="cd03468">
    <property type="entry name" value="PolY_like"/>
    <property type="match status" value="1"/>
</dbReference>
<dbReference type="SUPFAM" id="SSF56672">
    <property type="entry name" value="DNA/RNA polymerases"/>
    <property type="match status" value="1"/>
</dbReference>
<sequence>MAPGNALRQSNKWLFLHAPQLLLDFQLTLQAPAQQQQPQALVCQQRQCLLQLNSAAQQAGLHPGQSLAVARSLCAELEVRLYQELQEQQLLRQLAHAFYQDIAQIALFPPQGLLFEVRSLQRLYGSLAQLQQRLQQRLQHWQLTASLASGFSPLAAQLLAQAGVNIVTGEAELVTAQLGQLPLSKTTLAPEVQKRLTGVGIQHVAALLALPASSLSQRFGKPMSHYLAALRGQVQAPQHYYRPPPYFYQRVDLLSETSDWPRLVFVLKRMLKNLEDFLCARQLCTRELVIDAHHRNKECTRLHIRFAHDSWQQADMLSLCQLHMERQPLQTPALELSLKVTRLRPLRAEPQDMLTTEHGRWTPAELLSRLQARLGETAVYRLGLTSEQRPDRAQQSVRASQKVSTVTVKSRVRPLWLLTEPEPVAINEFTRQWGPERIDSGWWDNHHLQRDYYIGLDAHARQAWLFRDQRGWFLHGWFG</sequence>
<dbReference type="InterPro" id="IPR050356">
    <property type="entry name" value="SulA_CellDiv_inhibitor"/>
</dbReference>
<dbReference type="Proteomes" id="UP000194450">
    <property type="component" value="Unassembled WGS sequence"/>
</dbReference>
<organism evidence="3 4">
    <name type="scientific">Pseudidiomarina planktonica</name>
    <dbReference type="NCBI Taxonomy" id="1323738"/>
    <lineage>
        <taxon>Bacteria</taxon>
        <taxon>Pseudomonadati</taxon>
        <taxon>Pseudomonadota</taxon>
        <taxon>Gammaproteobacteria</taxon>
        <taxon>Alteromonadales</taxon>
        <taxon>Idiomarinaceae</taxon>
        <taxon>Pseudidiomarina</taxon>
    </lineage>
</organism>
<feature type="domain" description="UmuC" evidence="2">
    <location>
        <begin position="38"/>
        <end position="160"/>
    </location>
</feature>
<dbReference type="AlphaFoldDB" id="A0A1Y6E990"/>
<evidence type="ECO:0000313" key="4">
    <source>
        <dbReference type="Proteomes" id="UP000194450"/>
    </source>
</evidence>
<reference evidence="4" key="1">
    <citation type="submission" date="2017-04" db="EMBL/GenBank/DDBJ databases">
        <authorList>
            <person name="Varghese N."/>
            <person name="Submissions S."/>
        </authorList>
    </citation>
    <scope>NUCLEOTIDE SEQUENCE [LARGE SCALE GENOMIC DNA]</scope>
</reference>
<dbReference type="EMBL" id="FXWH01000001">
    <property type="protein sequence ID" value="SMQ57801.1"/>
    <property type="molecule type" value="Genomic_DNA"/>
</dbReference>
<evidence type="ECO:0000313" key="3">
    <source>
        <dbReference type="EMBL" id="SMQ57801.1"/>
    </source>
</evidence>
<dbReference type="GO" id="GO:0006281">
    <property type="term" value="P:DNA repair"/>
    <property type="evidence" value="ECO:0007669"/>
    <property type="project" value="InterPro"/>
</dbReference>
<name>A0A1Y6E990_9GAMM</name>
<dbReference type="RefSeq" id="WP_157984158.1">
    <property type="nucleotide sequence ID" value="NZ_FXWH01000001.1"/>
</dbReference>
<dbReference type="InterPro" id="IPR043502">
    <property type="entry name" value="DNA/RNA_pol_sf"/>
</dbReference>